<dbReference type="Proteomes" id="UP000000238">
    <property type="component" value="Chromosome"/>
</dbReference>
<gene>
    <name evidence="1" type="ordered locus">HCH_00403</name>
</gene>
<dbReference type="KEGG" id="hch:HCH_00403"/>
<keyword evidence="2" id="KW-1185">Reference proteome</keyword>
<accession>Q2SPW0</accession>
<name>Q2SPW0_HAHCH</name>
<protein>
    <submittedName>
        <fullName evidence="1">Uncharacterized protein</fullName>
    </submittedName>
</protein>
<dbReference type="OrthoDB" id="6195648at2"/>
<sequence>MMNKGAIAPTLEAPLCPMETWAAGICNGLAIAPGMSKTLNSRQALRCWVHEAKTKGRLAVLETLGKRHYRAPHELPQATPAFFFYWSQAVELLGESAFAIQTMKERYKGVSRLEQIGLRSPAALNAALLNAKRRDQILLATMASLLKPVWGTLLVASHGVCSQSDLAGGVLDSYYESVIEGLLI</sequence>
<organism evidence="1 2">
    <name type="scientific">Hahella chejuensis (strain KCTC 2396)</name>
    <dbReference type="NCBI Taxonomy" id="349521"/>
    <lineage>
        <taxon>Bacteria</taxon>
        <taxon>Pseudomonadati</taxon>
        <taxon>Pseudomonadota</taxon>
        <taxon>Gammaproteobacteria</taxon>
        <taxon>Oceanospirillales</taxon>
        <taxon>Hahellaceae</taxon>
        <taxon>Hahella</taxon>
    </lineage>
</organism>
<evidence type="ECO:0000313" key="1">
    <source>
        <dbReference type="EMBL" id="ABC27314.1"/>
    </source>
</evidence>
<dbReference type="RefSeq" id="WP_011394391.1">
    <property type="nucleotide sequence ID" value="NC_007645.1"/>
</dbReference>
<dbReference type="EMBL" id="CP000155">
    <property type="protein sequence ID" value="ABC27314.1"/>
    <property type="molecule type" value="Genomic_DNA"/>
</dbReference>
<dbReference type="HOGENOM" id="CLU_1466263_0_0_6"/>
<reference evidence="1 2" key="1">
    <citation type="journal article" date="2005" name="Nucleic Acids Res.">
        <title>Genomic blueprint of Hahella chejuensis, a marine microbe producing an algicidal agent.</title>
        <authorList>
            <person name="Jeong H."/>
            <person name="Yim J.H."/>
            <person name="Lee C."/>
            <person name="Choi S.-H."/>
            <person name="Park Y.K."/>
            <person name="Yoon S.H."/>
            <person name="Hur C.-G."/>
            <person name="Kang H.-Y."/>
            <person name="Kim D."/>
            <person name="Lee H.H."/>
            <person name="Park K.H."/>
            <person name="Park S.-H."/>
            <person name="Park H.-S."/>
            <person name="Lee H.K."/>
            <person name="Oh T.K."/>
            <person name="Kim J.F."/>
        </authorList>
    </citation>
    <scope>NUCLEOTIDE SEQUENCE [LARGE SCALE GENOMIC DNA]</scope>
    <source>
        <strain evidence="1 2">KCTC 2396</strain>
    </source>
</reference>
<dbReference type="AlphaFoldDB" id="Q2SPW0"/>
<proteinExistence type="predicted"/>
<evidence type="ECO:0000313" key="2">
    <source>
        <dbReference type="Proteomes" id="UP000000238"/>
    </source>
</evidence>